<comment type="similarity">
    <text evidence="1">Belongs to the GSP E family.</text>
</comment>
<proteinExistence type="inferred from homology"/>
<dbReference type="InterPro" id="IPR050921">
    <property type="entry name" value="T4SS_GSP_E_ATPase"/>
</dbReference>
<dbReference type="PANTHER" id="PTHR30486">
    <property type="entry name" value="TWITCHING MOTILITY PROTEIN PILT"/>
    <property type="match status" value="1"/>
</dbReference>
<dbReference type="SUPFAM" id="SSF52540">
    <property type="entry name" value="P-loop containing nucleoside triphosphate hydrolases"/>
    <property type="match status" value="1"/>
</dbReference>
<evidence type="ECO:0000259" key="2">
    <source>
        <dbReference type="Pfam" id="PF00437"/>
    </source>
</evidence>
<dbReference type="GO" id="GO:0016887">
    <property type="term" value="F:ATP hydrolysis activity"/>
    <property type="evidence" value="ECO:0007669"/>
    <property type="project" value="InterPro"/>
</dbReference>
<accession>A0A1F8EZ18</accession>
<dbReference type="InterPro" id="IPR001482">
    <property type="entry name" value="T2SS/T4SS_dom"/>
</dbReference>
<dbReference type="InterPro" id="IPR006321">
    <property type="entry name" value="PilT/PilU"/>
</dbReference>
<protein>
    <submittedName>
        <fullName evidence="3">Type IV pili twitching motility protein PilT</fullName>
    </submittedName>
</protein>
<comment type="caution">
    <text evidence="3">The sequence shown here is derived from an EMBL/GenBank/DDBJ whole genome shotgun (WGS) entry which is preliminary data.</text>
</comment>
<gene>
    <name evidence="3" type="ORF">A2750_04075</name>
</gene>
<evidence type="ECO:0000313" key="4">
    <source>
        <dbReference type="Proteomes" id="UP000178023"/>
    </source>
</evidence>
<dbReference type="Pfam" id="PF00437">
    <property type="entry name" value="T2SSE"/>
    <property type="match status" value="1"/>
</dbReference>
<dbReference type="GO" id="GO:0005524">
    <property type="term" value="F:ATP binding"/>
    <property type="evidence" value="ECO:0007669"/>
    <property type="project" value="InterPro"/>
</dbReference>
<dbReference type="Gene3D" id="3.40.50.300">
    <property type="entry name" value="P-loop containing nucleotide triphosphate hydrolases"/>
    <property type="match status" value="1"/>
</dbReference>
<organism evidence="3 4">
    <name type="scientific">Candidatus Yanofskybacteria bacterium RIFCSPHIGHO2_01_FULL_45_42</name>
    <dbReference type="NCBI Taxonomy" id="1802671"/>
    <lineage>
        <taxon>Bacteria</taxon>
        <taxon>Candidatus Yanofskyibacteriota</taxon>
    </lineage>
</organism>
<reference evidence="3 4" key="1">
    <citation type="journal article" date="2016" name="Nat. Commun.">
        <title>Thousands of microbial genomes shed light on interconnected biogeochemical processes in an aquifer system.</title>
        <authorList>
            <person name="Anantharaman K."/>
            <person name="Brown C.T."/>
            <person name="Hug L.A."/>
            <person name="Sharon I."/>
            <person name="Castelle C.J."/>
            <person name="Probst A.J."/>
            <person name="Thomas B.C."/>
            <person name="Singh A."/>
            <person name="Wilkins M.J."/>
            <person name="Karaoz U."/>
            <person name="Brodie E.L."/>
            <person name="Williams K.H."/>
            <person name="Hubbard S.S."/>
            <person name="Banfield J.F."/>
        </authorList>
    </citation>
    <scope>NUCLEOTIDE SEQUENCE [LARGE SCALE GENOMIC DNA]</scope>
</reference>
<feature type="domain" description="Bacterial type II secretion system protein E" evidence="2">
    <location>
        <begin position="81"/>
        <end position="275"/>
    </location>
</feature>
<evidence type="ECO:0000256" key="1">
    <source>
        <dbReference type="ARBA" id="ARBA00006611"/>
    </source>
</evidence>
<dbReference type="CDD" id="cd01131">
    <property type="entry name" value="PilT"/>
    <property type="match status" value="1"/>
</dbReference>
<dbReference type="NCBIfam" id="TIGR01420">
    <property type="entry name" value="pilT_fam"/>
    <property type="match status" value="1"/>
</dbReference>
<dbReference type="InterPro" id="IPR027417">
    <property type="entry name" value="P-loop_NTPase"/>
</dbReference>
<dbReference type="AlphaFoldDB" id="A0A1F8EZ18"/>
<name>A0A1F8EZ18_9BACT</name>
<dbReference type="EMBL" id="MGJL01000041">
    <property type="protein sequence ID" value="OGN06105.1"/>
    <property type="molecule type" value="Genomic_DNA"/>
</dbReference>
<dbReference type="Gene3D" id="3.30.450.90">
    <property type="match status" value="1"/>
</dbReference>
<evidence type="ECO:0000313" key="3">
    <source>
        <dbReference type="EMBL" id="OGN06105.1"/>
    </source>
</evidence>
<sequence>MDYKQYLEELLLAVPQQGASDLHLSPGHYPALRVSGRLVMLGNKPILDQETLNGMVLVLLGDKKDRFVAEKELDFSYSLNPEVRFRVNVYQTQGFYATTLRFIPQEIQTIEELGLPPVIKIFSKLSQGLVLIVGPNGHGKSTTVAVLLNEINKERAEKIITVEDPIEYILSPDKSIVNQRELFRDTNSFEKAIWSSVRQNANVIMVGELRDYPTMAAALSAAETGHLVFASLNTGSAVQSIERIVYSFPADQQNQARSQIASTIAGVVSQRLIPRIKGGLIPAAEVLIATPAVRSLINDNRMQQLEMVMDTGYDIGMISLDRSLADLVRRKEITLEQAEFHSLKPMELRSMAR</sequence>
<dbReference type="Proteomes" id="UP000178023">
    <property type="component" value="Unassembled WGS sequence"/>
</dbReference>